<reference evidence="3" key="1">
    <citation type="journal article" date="2019" name="Int. J. Syst. Evol. Microbiol.">
        <title>The Global Catalogue of Microorganisms (GCM) 10K type strain sequencing project: providing services to taxonomists for standard genome sequencing and annotation.</title>
        <authorList>
            <consortium name="The Broad Institute Genomics Platform"/>
            <consortium name="The Broad Institute Genome Sequencing Center for Infectious Disease"/>
            <person name="Wu L."/>
            <person name="Ma J."/>
        </authorList>
    </citation>
    <scope>NUCLEOTIDE SEQUENCE [LARGE SCALE GENOMIC DNA]</scope>
    <source>
        <strain evidence="3">CGMCC 1.19029</strain>
    </source>
</reference>
<name>A0ABV8RXV2_9BURK</name>
<protein>
    <recommendedName>
        <fullName evidence="4">MFS transporter</fullName>
    </recommendedName>
</protein>
<accession>A0ABV8RXV2</accession>
<dbReference type="Proteomes" id="UP001595756">
    <property type="component" value="Unassembled WGS sequence"/>
</dbReference>
<keyword evidence="1" id="KW-0812">Transmembrane</keyword>
<evidence type="ECO:0000313" key="2">
    <source>
        <dbReference type="EMBL" id="MFC4297580.1"/>
    </source>
</evidence>
<evidence type="ECO:0000256" key="1">
    <source>
        <dbReference type="SAM" id="Phobius"/>
    </source>
</evidence>
<sequence>MLAGEPFSIALPALGLVQPNALGWAFLLGQAAVVLLLAMLEYGTPTTAIATR</sequence>
<feature type="transmembrane region" description="Helical" evidence="1">
    <location>
        <begin position="21"/>
        <end position="42"/>
    </location>
</feature>
<keyword evidence="1" id="KW-1133">Transmembrane helix</keyword>
<dbReference type="EMBL" id="JBHSDY010000003">
    <property type="protein sequence ID" value="MFC4297580.1"/>
    <property type="molecule type" value="Genomic_DNA"/>
</dbReference>
<keyword evidence="1" id="KW-0472">Membrane</keyword>
<evidence type="ECO:0008006" key="4">
    <source>
        <dbReference type="Google" id="ProtNLM"/>
    </source>
</evidence>
<proteinExistence type="predicted"/>
<evidence type="ECO:0000313" key="3">
    <source>
        <dbReference type="Proteomes" id="UP001595756"/>
    </source>
</evidence>
<comment type="caution">
    <text evidence="2">The sequence shown here is derived from an EMBL/GenBank/DDBJ whole genome shotgun (WGS) entry which is preliminary data.</text>
</comment>
<organism evidence="2 3">
    <name type="scientific">Castellaniella hirudinis</name>
    <dbReference type="NCBI Taxonomy" id="1144617"/>
    <lineage>
        <taxon>Bacteria</taxon>
        <taxon>Pseudomonadati</taxon>
        <taxon>Pseudomonadota</taxon>
        <taxon>Betaproteobacteria</taxon>
        <taxon>Burkholderiales</taxon>
        <taxon>Alcaligenaceae</taxon>
        <taxon>Castellaniella</taxon>
    </lineage>
</organism>
<dbReference type="RefSeq" id="WP_376812369.1">
    <property type="nucleotide sequence ID" value="NZ_JBHSDY010000003.1"/>
</dbReference>
<keyword evidence="3" id="KW-1185">Reference proteome</keyword>
<gene>
    <name evidence="2" type="ORF">ACFO0J_05945</name>
</gene>